<evidence type="ECO:0008006" key="5">
    <source>
        <dbReference type="Google" id="ProtNLM"/>
    </source>
</evidence>
<sequence>MDMTIELRDDVLNQTTPGENTYAYQVQQVVRAQLNKQSKVCNAKLLGGYEGTVHNGTAIITRMRLRALKGENYSIRLHAVDAYGTFREMVEPLVVNITIPPCSIGEVPRDEGYLCQKCAPHTVSLWQDTKDLYNCSYPPDITCYPCPDGGECPGGAVVVPRRGFWHSAANSTFMNACPNPQACRDGDDDAQDVLVACQEWWYSLPNGFDYQGFVDSVLSGSSSTWLNSLRASGLQNDAAIAAAASINVLDPRLCMLWGVPYDHPASYMQKQCTNGYKGRLCAICANDDGVIIRASDGDFKCKECFSRSLSIIIAILCFVANVVMVLITIIRTFTTDYTLDDDDMGISDLLKVFIVHMQFFIIVTRININWPTPISFITSLMSACTGVVARVYAPSCMLHASATPEDVAAITQLVAIISPLLTILVVAVLWMIIRVLKFKDTSRTKQATDLLSSATPNHVKAGAAATSSYLLNEALDEGRTYGGQVSVDMSSVHIALPIQEGSVVEEMERSSSGAAFREGDEQHGDQQQQKWHLSLAHMEQMPSTQHHEEVQLPRAATWPPRPAETTATEMVAVAMAAAAVVPEERKHDERERDSLTDEFSNLGMEATYYGTVLLLPLPPLPNNEMLAVATSTTGLLPPPPPTASPPPPADPAPPQPSIAKPLVHDGELCGAVLAEDLAKRHPRGVGSSIPPRFEICPSQLISEDILATVAGSPEVLTIHTPALTSMLSSCPSEFENPVGESVAPDSFREGNTVHAHSSGSDGAVSGGGVTSSGSMSRAESGSEGGTADSGDVSGPGGRPPLLGHLCRQLTQGSTRARSSEEAHPLDGQVRWASLANIHRTMAWWRQELLVVMIACFVLYPAWAQATLQIFACYYLDDGAGYYPEHQLAQWGKGYWILNMNQECYLGQHARVWVPIGIVCIFIICAGIPLLTFMATWTHRKALDTVHVVQMYGFLYRHYNHENFYWWESAMQVQTLLLVVVDVFGRILAVYQQAALLILVLMLILWANMFFQPLKHKVLERMTSLSLAVLSFTLALGLLFIPSADRLTAVNSAVSSAIGAIIVIMNAGLLLYFVYAMWNHGREKLQQNLAVIQEWITFIGTIIRRGAQLGLGKIKQCVSLHTTIF</sequence>
<evidence type="ECO:0000313" key="4">
    <source>
        <dbReference type="Proteomes" id="UP000747399"/>
    </source>
</evidence>
<evidence type="ECO:0000313" key="3">
    <source>
        <dbReference type="EMBL" id="GIL65296.1"/>
    </source>
</evidence>
<dbReference type="PANTHER" id="PTHR19862">
    <property type="entry name" value="WD REPEAT-CONTAINING PROTEIN 48"/>
    <property type="match status" value="1"/>
</dbReference>
<keyword evidence="2" id="KW-0472">Membrane</keyword>
<accession>A0A8J4BME4</accession>
<reference evidence="3" key="1">
    <citation type="journal article" date="2021" name="Proc. Natl. Acad. Sci. U.S.A.">
        <title>Three genomes in the algal genus Volvox reveal the fate of a haploid sex-determining region after a transition to homothallism.</title>
        <authorList>
            <person name="Yamamoto K."/>
            <person name="Hamaji T."/>
            <person name="Kawai-Toyooka H."/>
            <person name="Matsuzaki R."/>
            <person name="Takahashi F."/>
            <person name="Nishimura Y."/>
            <person name="Kawachi M."/>
            <person name="Noguchi H."/>
            <person name="Minakuchi Y."/>
            <person name="Umen J.G."/>
            <person name="Toyoda A."/>
            <person name="Nozaki H."/>
        </authorList>
    </citation>
    <scope>NUCLEOTIDE SEQUENCE</scope>
    <source>
        <strain evidence="3">NIES-3780</strain>
    </source>
</reference>
<feature type="transmembrane region" description="Helical" evidence="2">
    <location>
        <begin position="375"/>
        <end position="393"/>
    </location>
</feature>
<feature type="transmembrane region" description="Helical" evidence="2">
    <location>
        <begin position="350"/>
        <end position="368"/>
    </location>
</feature>
<organism evidence="3 4">
    <name type="scientific">Volvox africanus</name>
    <dbReference type="NCBI Taxonomy" id="51714"/>
    <lineage>
        <taxon>Eukaryota</taxon>
        <taxon>Viridiplantae</taxon>
        <taxon>Chlorophyta</taxon>
        <taxon>core chlorophytes</taxon>
        <taxon>Chlorophyceae</taxon>
        <taxon>CS clade</taxon>
        <taxon>Chlamydomonadales</taxon>
        <taxon>Volvocaceae</taxon>
        <taxon>Volvox</taxon>
    </lineage>
</organism>
<feature type="transmembrane region" description="Helical" evidence="2">
    <location>
        <begin position="848"/>
        <end position="871"/>
    </location>
</feature>
<feature type="transmembrane region" description="Helical" evidence="2">
    <location>
        <begin position="413"/>
        <end position="436"/>
    </location>
</feature>
<dbReference type="EMBL" id="BNCO01000074">
    <property type="protein sequence ID" value="GIL65296.1"/>
    <property type="molecule type" value="Genomic_DNA"/>
</dbReference>
<evidence type="ECO:0000256" key="2">
    <source>
        <dbReference type="SAM" id="Phobius"/>
    </source>
</evidence>
<evidence type="ECO:0000256" key="1">
    <source>
        <dbReference type="SAM" id="MobiDB-lite"/>
    </source>
</evidence>
<feature type="region of interest" description="Disordered" evidence="1">
    <location>
        <begin position="631"/>
        <end position="661"/>
    </location>
</feature>
<feature type="region of interest" description="Disordered" evidence="1">
    <location>
        <begin position="729"/>
        <end position="797"/>
    </location>
</feature>
<dbReference type="InterPro" id="IPR051246">
    <property type="entry name" value="WDR48"/>
</dbReference>
<feature type="transmembrane region" description="Helical" evidence="2">
    <location>
        <begin position="1022"/>
        <end position="1040"/>
    </location>
</feature>
<dbReference type="Proteomes" id="UP000747399">
    <property type="component" value="Unassembled WGS sequence"/>
</dbReference>
<feature type="transmembrane region" description="Helical" evidence="2">
    <location>
        <begin position="911"/>
        <end position="932"/>
    </location>
</feature>
<proteinExistence type="predicted"/>
<dbReference type="GO" id="GO:0000724">
    <property type="term" value="P:double-strand break repair via homologous recombination"/>
    <property type="evidence" value="ECO:0007669"/>
    <property type="project" value="TreeGrafter"/>
</dbReference>
<feature type="transmembrane region" description="Helical" evidence="2">
    <location>
        <begin position="1052"/>
        <end position="1074"/>
    </location>
</feature>
<feature type="transmembrane region" description="Helical" evidence="2">
    <location>
        <begin position="989"/>
        <end position="1010"/>
    </location>
</feature>
<keyword evidence="2" id="KW-0812">Transmembrane</keyword>
<keyword evidence="2" id="KW-1133">Transmembrane helix</keyword>
<feature type="compositionally biased region" description="Pro residues" evidence="1">
    <location>
        <begin position="636"/>
        <end position="656"/>
    </location>
</feature>
<dbReference type="GO" id="GO:0043130">
    <property type="term" value="F:ubiquitin binding"/>
    <property type="evidence" value="ECO:0007669"/>
    <property type="project" value="TreeGrafter"/>
</dbReference>
<keyword evidence="4" id="KW-1185">Reference proteome</keyword>
<feature type="region of interest" description="Disordered" evidence="1">
    <location>
        <begin position="507"/>
        <end position="527"/>
    </location>
</feature>
<dbReference type="PANTHER" id="PTHR19862:SF14">
    <property type="entry name" value="WD REPEAT-CONTAINING PROTEIN 48"/>
    <property type="match status" value="1"/>
</dbReference>
<comment type="caution">
    <text evidence="3">The sequence shown here is derived from an EMBL/GenBank/DDBJ whole genome shotgun (WGS) entry which is preliminary data.</text>
</comment>
<feature type="transmembrane region" description="Helical" evidence="2">
    <location>
        <begin position="309"/>
        <end position="330"/>
    </location>
</feature>
<feature type="compositionally biased region" description="Low complexity" evidence="1">
    <location>
        <begin position="771"/>
        <end position="781"/>
    </location>
</feature>
<name>A0A8J4BME4_9CHLO</name>
<dbReference type="AlphaFoldDB" id="A0A8J4BME4"/>
<gene>
    <name evidence="3" type="ORF">Vafri_19096</name>
</gene>
<protein>
    <recommendedName>
        <fullName evidence="5">TRP C-terminal domain-containing protein</fullName>
    </recommendedName>
</protein>
<feature type="transmembrane region" description="Helical" evidence="2">
    <location>
        <begin position="963"/>
        <end position="983"/>
    </location>
</feature>